<dbReference type="Gene3D" id="3.90.78.10">
    <property type="entry name" value="UDP-N-acetylenolpyruvoylglucosamine reductase, C-terminal domain"/>
    <property type="match status" value="1"/>
</dbReference>
<evidence type="ECO:0000256" key="15">
    <source>
        <dbReference type="ARBA" id="ARBA00048914"/>
    </source>
</evidence>
<comment type="pathway">
    <text evidence="4 16">Cell wall biogenesis; peptidoglycan biosynthesis.</text>
</comment>
<evidence type="ECO:0000256" key="1">
    <source>
        <dbReference type="ARBA" id="ARBA00001974"/>
    </source>
</evidence>
<dbReference type="AlphaFoldDB" id="A0A1F8EGF0"/>
<evidence type="ECO:0000256" key="3">
    <source>
        <dbReference type="ARBA" id="ARBA00004496"/>
    </source>
</evidence>
<evidence type="ECO:0000256" key="16">
    <source>
        <dbReference type="HAMAP-Rule" id="MF_00037"/>
    </source>
</evidence>
<dbReference type="HAMAP" id="MF_00037">
    <property type="entry name" value="MurB"/>
    <property type="match status" value="1"/>
</dbReference>
<keyword evidence="6 16" id="KW-0132">Cell division</keyword>
<feature type="domain" description="FAD-binding PCMH-type" evidence="17">
    <location>
        <begin position="15"/>
        <end position="183"/>
    </location>
</feature>
<keyword evidence="5 16" id="KW-0963">Cytoplasm</keyword>
<comment type="cofactor">
    <cofactor evidence="1 16">
        <name>FAD</name>
        <dbReference type="ChEBI" id="CHEBI:57692"/>
    </cofactor>
</comment>
<dbReference type="PANTHER" id="PTHR21071">
    <property type="entry name" value="UDP-N-ACETYLENOLPYRUVOYLGLUCOSAMINE REDUCTASE"/>
    <property type="match status" value="1"/>
</dbReference>
<comment type="subcellular location">
    <subcellularLocation>
        <location evidence="3 16">Cytoplasm</location>
    </subcellularLocation>
</comment>
<keyword evidence="11 16" id="KW-0573">Peptidoglycan synthesis</keyword>
<keyword evidence="14 16" id="KW-0961">Cell wall biogenesis/degradation</keyword>
<keyword evidence="8 16" id="KW-0274">FAD</keyword>
<dbReference type="GO" id="GO:0071555">
    <property type="term" value="P:cell wall organization"/>
    <property type="evidence" value="ECO:0007669"/>
    <property type="project" value="UniProtKB-KW"/>
</dbReference>
<dbReference type="InterPro" id="IPR016167">
    <property type="entry name" value="FAD-bd_PCMH_sub1"/>
</dbReference>
<feature type="active site" description="Proton donor" evidence="16">
    <location>
        <position position="242"/>
    </location>
</feature>
<dbReference type="SUPFAM" id="SSF56176">
    <property type="entry name" value="FAD-binding/transporter-associated domain-like"/>
    <property type="match status" value="1"/>
</dbReference>
<comment type="function">
    <text evidence="2 16">Cell wall formation.</text>
</comment>
<reference evidence="18 19" key="1">
    <citation type="journal article" date="2016" name="Nat. Commun.">
        <title>Thousands of microbial genomes shed light on interconnected biogeochemical processes in an aquifer system.</title>
        <authorList>
            <person name="Anantharaman K."/>
            <person name="Brown C.T."/>
            <person name="Hug L.A."/>
            <person name="Sharon I."/>
            <person name="Castelle C.J."/>
            <person name="Probst A.J."/>
            <person name="Thomas B.C."/>
            <person name="Singh A."/>
            <person name="Wilkins M.J."/>
            <person name="Karaoz U."/>
            <person name="Brodie E.L."/>
            <person name="Williams K.H."/>
            <person name="Hubbard S.S."/>
            <person name="Banfield J.F."/>
        </authorList>
    </citation>
    <scope>NUCLEOTIDE SEQUENCE [LARGE SCALE GENOMIC DNA]</scope>
</reference>
<accession>A0A1F8EGF0</accession>
<organism evidence="18 19">
    <name type="scientific">Candidatus Yanofskybacteria bacterium RIFCSPHIGHO2_01_FULL_39_8b</name>
    <dbReference type="NCBI Taxonomy" id="1802659"/>
    <lineage>
        <taxon>Bacteria</taxon>
        <taxon>Candidatus Yanofskyibacteriota</taxon>
    </lineage>
</organism>
<evidence type="ECO:0000256" key="4">
    <source>
        <dbReference type="ARBA" id="ARBA00004752"/>
    </source>
</evidence>
<dbReference type="NCBIfam" id="NF010478">
    <property type="entry name" value="PRK13903.1"/>
    <property type="match status" value="1"/>
</dbReference>
<evidence type="ECO:0000259" key="17">
    <source>
        <dbReference type="PROSITE" id="PS51387"/>
    </source>
</evidence>
<dbReference type="InterPro" id="IPR036635">
    <property type="entry name" value="MurB_C_sf"/>
</dbReference>
<name>A0A1F8EGF0_9BACT</name>
<dbReference type="UniPathway" id="UPA00219"/>
<keyword evidence="7 16" id="KW-0285">Flavoprotein</keyword>
<dbReference type="GO" id="GO:0009252">
    <property type="term" value="P:peptidoglycan biosynthetic process"/>
    <property type="evidence" value="ECO:0007669"/>
    <property type="project" value="UniProtKB-UniRule"/>
</dbReference>
<protein>
    <recommendedName>
        <fullName evidence="16">UDP-N-acetylenolpyruvoylglucosamine reductase</fullName>
        <ecNumber evidence="16">1.3.1.98</ecNumber>
    </recommendedName>
    <alternativeName>
        <fullName evidence="16">UDP-N-acetylmuramate dehydrogenase</fullName>
    </alternativeName>
</protein>
<evidence type="ECO:0000313" key="19">
    <source>
        <dbReference type="Proteomes" id="UP000177594"/>
    </source>
</evidence>
<dbReference type="PROSITE" id="PS51387">
    <property type="entry name" value="FAD_PCMH"/>
    <property type="match status" value="1"/>
</dbReference>
<dbReference type="EC" id="1.3.1.98" evidence="16"/>
<evidence type="ECO:0000256" key="13">
    <source>
        <dbReference type="ARBA" id="ARBA00023306"/>
    </source>
</evidence>
<dbReference type="Pfam" id="PF02873">
    <property type="entry name" value="MurB_C"/>
    <property type="match status" value="1"/>
</dbReference>
<evidence type="ECO:0000256" key="12">
    <source>
        <dbReference type="ARBA" id="ARBA00023002"/>
    </source>
</evidence>
<dbReference type="Proteomes" id="UP000177594">
    <property type="component" value="Unassembled WGS sequence"/>
</dbReference>
<proteinExistence type="inferred from homology"/>
<evidence type="ECO:0000256" key="5">
    <source>
        <dbReference type="ARBA" id="ARBA00022490"/>
    </source>
</evidence>
<dbReference type="InterPro" id="IPR003170">
    <property type="entry name" value="MurB"/>
</dbReference>
<dbReference type="Gene3D" id="3.30.465.10">
    <property type="match status" value="1"/>
</dbReference>
<dbReference type="InterPro" id="IPR036318">
    <property type="entry name" value="FAD-bd_PCMH-like_sf"/>
</dbReference>
<dbReference type="GO" id="GO:0051301">
    <property type="term" value="P:cell division"/>
    <property type="evidence" value="ECO:0007669"/>
    <property type="project" value="UniProtKB-KW"/>
</dbReference>
<keyword evidence="12 16" id="KW-0560">Oxidoreductase</keyword>
<dbReference type="EMBL" id="MGIZ01000007">
    <property type="protein sequence ID" value="OGM99904.1"/>
    <property type="molecule type" value="Genomic_DNA"/>
</dbReference>
<dbReference type="Pfam" id="PF01565">
    <property type="entry name" value="FAD_binding_4"/>
    <property type="match status" value="1"/>
</dbReference>
<evidence type="ECO:0000256" key="8">
    <source>
        <dbReference type="ARBA" id="ARBA00022827"/>
    </source>
</evidence>
<dbReference type="InterPro" id="IPR006094">
    <property type="entry name" value="Oxid_FAD_bind_N"/>
</dbReference>
<comment type="similarity">
    <text evidence="16">Belongs to the MurB family.</text>
</comment>
<dbReference type="SUPFAM" id="SSF56194">
    <property type="entry name" value="Uridine diphospho-N-Acetylenolpyruvylglucosamine reductase, MurB, C-terminal domain"/>
    <property type="match status" value="1"/>
</dbReference>
<comment type="caution">
    <text evidence="18">The sequence shown here is derived from an EMBL/GenBank/DDBJ whole genome shotgun (WGS) entry which is preliminary data.</text>
</comment>
<dbReference type="InterPro" id="IPR011601">
    <property type="entry name" value="MurB_C"/>
</dbReference>
<dbReference type="Gene3D" id="3.30.43.10">
    <property type="entry name" value="Uridine Diphospho-n-acetylenolpyruvylglucosamine Reductase, domain 2"/>
    <property type="match status" value="1"/>
</dbReference>
<dbReference type="InterPro" id="IPR016169">
    <property type="entry name" value="FAD-bd_PCMH_sub2"/>
</dbReference>
<dbReference type="InterPro" id="IPR016166">
    <property type="entry name" value="FAD-bd_PCMH"/>
</dbReference>
<dbReference type="NCBIfam" id="TIGR00179">
    <property type="entry name" value="murB"/>
    <property type="match status" value="1"/>
</dbReference>
<keyword evidence="13 16" id="KW-0131">Cell cycle</keyword>
<evidence type="ECO:0000256" key="7">
    <source>
        <dbReference type="ARBA" id="ARBA00022630"/>
    </source>
</evidence>
<dbReference type="GO" id="GO:0071949">
    <property type="term" value="F:FAD binding"/>
    <property type="evidence" value="ECO:0007669"/>
    <property type="project" value="InterPro"/>
</dbReference>
<evidence type="ECO:0000256" key="6">
    <source>
        <dbReference type="ARBA" id="ARBA00022618"/>
    </source>
</evidence>
<comment type="catalytic activity">
    <reaction evidence="15 16">
        <text>UDP-N-acetyl-alpha-D-muramate + NADP(+) = UDP-N-acetyl-3-O-(1-carboxyvinyl)-alpha-D-glucosamine + NADPH + H(+)</text>
        <dbReference type="Rhea" id="RHEA:12248"/>
        <dbReference type="ChEBI" id="CHEBI:15378"/>
        <dbReference type="ChEBI" id="CHEBI:57783"/>
        <dbReference type="ChEBI" id="CHEBI:58349"/>
        <dbReference type="ChEBI" id="CHEBI:68483"/>
        <dbReference type="ChEBI" id="CHEBI:70757"/>
        <dbReference type="EC" id="1.3.1.98"/>
    </reaction>
</comment>
<evidence type="ECO:0000256" key="2">
    <source>
        <dbReference type="ARBA" id="ARBA00003921"/>
    </source>
</evidence>
<dbReference type="GO" id="GO:0008360">
    <property type="term" value="P:regulation of cell shape"/>
    <property type="evidence" value="ECO:0007669"/>
    <property type="project" value="UniProtKB-KW"/>
</dbReference>
<evidence type="ECO:0000313" key="18">
    <source>
        <dbReference type="EMBL" id="OGM99904.1"/>
    </source>
</evidence>
<dbReference type="PANTHER" id="PTHR21071:SF4">
    <property type="entry name" value="UDP-N-ACETYLENOLPYRUVOYLGLUCOSAMINE REDUCTASE"/>
    <property type="match status" value="1"/>
</dbReference>
<feature type="active site" evidence="16">
    <location>
        <position position="159"/>
    </location>
</feature>
<dbReference type="NCBIfam" id="NF000755">
    <property type="entry name" value="PRK00046.1"/>
    <property type="match status" value="1"/>
</dbReference>
<evidence type="ECO:0000256" key="9">
    <source>
        <dbReference type="ARBA" id="ARBA00022857"/>
    </source>
</evidence>
<sequence>MIQKNISLAQYTTFHIGGKAEFFAEIKRKEELGEVINFAKKHKLKIFILGRGSNVLLPDKGIKGLVLKMSIKGIIFQDNIVYAGAGEKWDKVVAMAVSKNLGGIENLSLIPGTVGGAVYQNIGAYGAELKDVLESVDVFDIKSGEIKKLSNKECLFAYRTSIFQKSAGKNYIIFGVILKLSTIFFPNIKYPDLTKNFNLYSHYDRALDTISKITLNEIRKAVIKIRKSKLDYPTASIGTAGSFFKNPVITISNFQFLISNRPDIKGRDLGNGLVKLSAGQLIEMAWWKGKQFRNVGVSEKHALVLVSYKKAKAKDILRLANKIQKSVKTKFGVTLEPEVKIYGKHGIM</sequence>
<evidence type="ECO:0000256" key="10">
    <source>
        <dbReference type="ARBA" id="ARBA00022960"/>
    </source>
</evidence>
<dbReference type="GO" id="GO:0005829">
    <property type="term" value="C:cytosol"/>
    <property type="evidence" value="ECO:0007669"/>
    <property type="project" value="TreeGrafter"/>
</dbReference>
<keyword evidence="10 16" id="KW-0133">Cell shape</keyword>
<evidence type="ECO:0000256" key="11">
    <source>
        <dbReference type="ARBA" id="ARBA00022984"/>
    </source>
</evidence>
<keyword evidence="9 16" id="KW-0521">NADP</keyword>
<gene>
    <name evidence="16" type="primary">murB</name>
    <name evidence="18" type="ORF">A2817_01575</name>
</gene>
<feature type="active site" evidence="16">
    <location>
        <position position="338"/>
    </location>
</feature>
<dbReference type="GO" id="GO:0008762">
    <property type="term" value="F:UDP-N-acetylmuramate dehydrogenase activity"/>
    <property type="evidence" value="ECO:0007669"/>
    <property type="project" value="UniProtKB-UniRule"/>
</dbReference>
<evidence type="ECO:0000256" key="14">
    <source>
        <dbReference type="ARBA" id="ARBA00023316"/>
    </source>
</evidence>